<evidence type="ECO:0000313" key="3">
    <source>
        <dbReference type="Proteomes" id="UP001499978"/>
    </source>
</evidence>
<comment type="caution">
    <text evidence="2">The sequence shown here is derived from an EMBL/GenBank/DDBJ whole genome shotgun (WGS) entry which is preliminary data.</text>
</comment>
<accession>A0ABN3NS46</accession>
<proteinExistence type="predicted"/>
<dbReference type="RefSeq" id="WP_344174141.1">
    <property type="nucleotide sequence ID" value="NZ_BAAARY010000023.1"/>
</dbReference>
<dbReference type="Pfam" id="PF10117">
    <property type="entry name" value="McrBC"/>
    <property type="match status" value="1"/>
</dbReference>
<protein>
    <submittedName>
        <fullName evidence="2">McrBC 5-methylcytosine restriction system component</fullName>
    </submittedName>
</protein>
<name>A0ABN3NS46_9ACTN</name>
<dbReference type="EMBL" id="BAAARY010000023">
    <property type="protein sequence ID" value="GAA2530942.1"/>
    <property type="molecule type" value="Genomic_DNA"/>
</dbReference>
<keyword evidence="3" id="KW-1185">Reference proteome</keyword>
<organism evidence="2 3">
    <name type="scientific">Pilimelia columellifera subsp. columellifera</name>
    <dbReference type="NCBI Taxonomy" id="706583"/>
    <lineage>
        <taxon>Bacteria</taxon>
        <taxon>Bacillati</taxon>
        <taxon>Actinomycetota</taxon>
        <taxon>Actinomycetes</taxon>
        <taxon>Micromonosporales</taxon>
        <taxon>Micromonosporaceae</taxon>
        <taxon>Pilimelia</taxon>
    </lineage>
</organism>
<dbReference type="Proteomes" id="UP001499978">
    <property type="component" value="Unassembled WGS sequence"/>
</dbReference>
<evidence type="ECO:0000313" key="2">
    <source>
        <dbReference type="EMBL" id="GAA2530942.1"/>
    </source>
</evidence>
<evidence type="ECO:0000256" key="1">
    <source>
        <dbReference type="SAM" id="MobiDB-lite"/>
    </source>
</evidence>
<reference evidence="2 3" key="1">
    <citation type="journal article" date="2019" name="Int. J. Syst. Evol. Microbiol.">
        <title>The Global Catalogue of Microorganisms (GCM) 10K type strain sequencing project: providing services to taxonomists for standard genome sequencing and annotation.</title>
        <authorList>
            <consortium name="The Broad Institute Genomics Platform"/>
            <consortium name="The Broad Institute Genome Sequencing Center for Infectious Disease"/>
            <person name="Wu L."/>
            <person name="Ma J."/>
        </authorList>
    </citation>
    <scope>NUCLEOTIDE SEQUENCE [LARGE SCALE GENOMIC DNA]</scope>
    <source>
        <strain evidence="2 3">JCM 3367</strain>
    </source>
</reference>
<sequence length="400" mass="43883">MSAGAVVRLSETGEVPAPPLTPEQRGALVRSGCVKVRAAADGGWLLSADGSVGVIRVGDLEVRIDPKVPIARLFFLLGYAKRIDWRPELVSVGARDRLLPAVAGVLARLSDRATAQGLLQGYRVVHETGPTLRGRIRAADQLARHLGRFPPLELECDQFGPDIPENQILRAAAARMRHLPAIAPAVSATLRQQDRKLRDVTVLTPGQRPPRWRPDARNGRYQPALAVAELVLRGTSVEFATGTVAVHGFLVQMPAVFESFLETSLREALRRHGGVLRGQDTAHHLDAARRVPLRPDLVWWVDDRPAAVIDAKYKAVGAAYGEDVRHADLYQMLAYCTALNLRRGHLVYANEPGDLPTHRVRHRDIDIHCHGLNLDQEPEPLLRDVAALAEKIAGGAERPR</sequence>
<dbReference type="InterPro" id="IPR019292">
    <property type="entry name" value="McrC"/>
</dbReference>
<gene>
    <name evidence="2" type="ORF">GCM10010201_33100</name>
</gene>
<dbReference type="PANTHER" id="PTHR38733">
    <property type="entry name" value="PROTEIN MCRC"/>
    <property type="match status" value="1"/>
</dbReference>
<dbReference type="PANTHER" id="PTHR38733:SF1">
    <property type="entry name" value="TYPE IV METHYL-DIRECTED RESTRICTION ENZYME ECOKMCRBC"/>
    <property type="match status" value="1"/>
</dbReference>
<feature type="region of interest" description="Disordered" evidence="1">
    <location>
        <begin position="1"/>
        <end position="22"/>
    </location>
</feature>